<keyword evidence="3" id="KW-1185">Reference proteome</keyword>
<dbReference type="Proteomes" id="UP000269945">
    <property type="component" value="Unassembled WGS sequence"/>
</dbReference>
<organism evidence="2 3">
    <name type="scientific">Gulo gulo</name>
    <name type="common">Wolverine</name>
    <name type="synonym">Gluton</name>
    <dbReference type="NCBI Taxonomy" id="48420"/>
    <lineage>
        <taxon>Eukaryota</taxon>
        <taxon>Metazoa</taxon>
        <taxon>Chordata</taxon>
        <taxon>Craniata</taxon>
        <taxon>Vertebrata</taxon>
        <taxon>Euteleostomi</taxon>
        <taxon>Mammalia</taxon>
        <taxon>Eutheria</taxon>
        <taxon>Laurasiatheria</taxon>
        <taxon>Carnivora</taxon>
        <taxon>Caniformia</taxon>
        <taxon>Musteloidea</taxon>
        <taxon>Mustelidae</taxon>
        <taxon>Guloninae</taxon>
        <taxon>Gulo</taxon>
    </lineage>
</organism>
<gene>
    <name evidence="2" type="ORF">BN2614_LOCUS1</name>
</gene>
<reference evidence="2 3" key="1">
    <citation type="submission" date="2018-10" db="EMBL/GenBank/DDBJ databases">
        <authorList>
            <person name="Ekblom R."/>
            <person name="Jareborg N."/>
        </authorList>
    </citation>
    <scope>NUCLEOTIDE SEQUENCE [LARGE SCALE GENOMIC DNA]</scope>
    <source>
        <tissue evidence="2">Muscle</tissue>
    </source>
</reference>
<dbReference type="AlphaFoldDB" id="A0A9X9PTY4"/>
<name>A0A9X9PTY4_GULGU</name>
<comment type="caution">
    <text evidence="2">The sequence shown here is derived from an EMBL/GenBank/DDBJ whole genome shotgun (WGS) entry which is preliminary data.</text>
</comment>
<evidence type="ECO:0000256" key="1">
    <source>
        <dbReference type="SAM" id="MobiDB-lite"/>
    </source>
</evidence>
<dbReference type="EMBL" id="CYRY02001460">
    <property type="protein sequence ID" value="VCW66112.1"/>
    <property type="molecule type" value="Genomic_DNA"/>
</dbReference>
<accession>A0A9X9PTY4</accession>
<sequence length="44" mass="4634">MAESNCDGLTHDLACMSVAHSSVHTGVPHAPGCVPHRGPREGRR</sequence>
<evidence type="ECO:0000313" key="3">
    <source>
        <dbReference type="Proteomes" id="UP000269945"/>
    </source>
</evidence>
<protein>
    <submittedName>
        <fullName evidence="2">Uncharacterized protein</fullName>
    </submittedName>
</protein>
<proteinExistence type="predicted"/>
<evidence type="ECO:0000313" key="2">
    <source>
        <dbReference type="EMBL" id="VCW66112.1"/>
    </source>
</evidence>
<feature type="region of interest" description="Disordered" evidence="1">
    <location>
        <begin position="24"/>
        <end position="44"/>
    </location>
</feature>